<keyword evidence="3" id="KW-0143">Chaperone</keyword>
<dbReference type="PANTHER" id="PTHR43603:SF1">
    <property type="entry name" value="ZINC-REGULATED GTPASE METALLOPROTEIN ACTIVATOR 1"/>
    <property type="match status" value="1"/>
</dbReference>
<dbReference type="OrthoDB" id="9808822at2"/>
<dbReference type="Gene3D" id="3.30.1220.10">
    <property type="entry name" value="CobW-like, C-terminal domain"/>
    <property type="match status" value="1"/>
</dbReference>
<comment type="catalytic activity">
    <reaction evidence="5">
        <text>GTP + H2O = GDP + phosphate + H(+)</text>
        <dbReference type="Rhea" id="RHEA:19669"/>
        <dbReference type="ChEBI" id="CHEBI:15377"/>
        <dbReference type="ChEBI" id="CHEBI:15378"/>
        <dbReference type="ChEBI" id="CHEBI:37565"/>
        <dbReference type="ChEBI" id="CHEBI:43474"/>
        <dbReference type="ChEBI" id="CHEBI:58189"/>
    </reaction>
    <physiologicalReaction direction="left-to-right" evidence="5">
        <dbReference type="Rhea" id="RHEA:19670"/>
    </physiologicalReaction>
</comment>
<sequence>MSQHPSLSQPLPVTVLSGFLGSGKTTLLNHVLANRAGLRVAVIVNDMSEINIDAQLVRAGEAALSRTEERLVELTNGCICCTLREDLLLEVARLAREGRFDYLLIESTGIAEPLPVAETFTFPGPDGATLGEIARLDTMVTVVDAYNFPRDLASLDELRDRDLAAGDEDDRSIGDLLIEQVEFADVIVLNKVDLVAAADLDRLEALLRKLNPAARIIRSAFGNVPLDQILNTGLFSFERAAQMPGWLQELRGAHTPETEEYGISSFVFRARRPFHPQRLWDVLHEEWPGVLRSKGIFWLATRMNQCGIWSQAGAACRIEPGGWWWAASDEQPDDPTEQAALAAIWDAQWGDRRQELVLIGQEMDETALRAQLEACLLTDAEMALGPAGWETLPDPFGSWDVVFTVDDSEV</sequence>
<gene>
    <name evidence="7" type="ORF">A6A03_13115</name>
</gene>
<evidence type="ECO:0000256" key="4">
    <source>
        <dbReference type="ARBA" id="ARBA00034320"/>
    </source>
</evidence>
<evidence type="ECO:0000256" key="5">
    <source>
        <dbReference type="ARBA" id="ARBA00049117"/>
    </source>
</evidence>
<evidence type="ECO:0000256" key="3">
    <source>
        <dbReference type="ARBA" id="ARBA00023186"/>
    </source>
</evidence>
<comment type="caution">
    <text evidence="7">The sequence shown here is derived from an EMBL/GenBank/DDBJ whole genome shotgun (WGS) entry which is preliminary data.</text>
</comment>
<dbReference type="Pfam" id="PF02492">
    <property type="entry name" value="cobW"/>
    <property type="match status" value="1"/>
</dbReference>
<dbReference type="InterPro" id="IPR027417">
    <property type="entry name" value="P-loop_NTPase"/>
</dbReference>
<dbReference type="SUPFAM" id="SSF52540">
    <property type="entry name" value="P-loop containing nucleoside triphosphate hydrolases"/>
    <property type="match status" value="1"/>
</dbReference>
<dbReference type="GO" id="GO:0016787">
    <property type="term" value="F:hydrolase activity"/>
    <property type="evidence" value="ECO:0007669"/>
    <property type="project" value="UniProtKB-KW"/>
</dbReference>
<proteinExistence type="inferred from homology"/>
<organism evidence="7 8">
    <name type="scientific">Chloroflexus islandicus</name>
    <dbReference type="NCBI Taxonomy" id="1707952"/>
    <lineage>
        <taxon>Bacteria</taxon>
        <taxon>Bacillati</taxon>
        <taxon>Chloroflexota</taxon>
        <taxon>Chloroflexia</taxon>
        <taxon>Chloroflexales</taxon>
        <taxon>Chloroflexineae</taxon>
        <taxon>Chloroflexaceae</taxon>
        <taxon>Chloroflexus</taxon>
    </lineage>
</organism>
<dbReference type="CDD" id="cd03112">
    <property type="entry name" value="CobW-like"/>
    <property type="match status" value="1"/>
</dbReference>
<dbReference type="InterPro" id="IPR047920">
    <property type="entry name" value="ZigA-like"/>
</dbReference>
<dbReference type="InterPro" id="IPR011629">
    <property type="entry name" value="CobW-like_C"/>
</dbReference>
<evidence type="ECO:0000256" key="1">
    <source>
        <dbReference type="ARBA" id="ARBA00022741"/>
    </source>
</evidence>
<accession>A0A178MBR4</accession>
<dbReference type="InterPro" id="IPR036627">
    <property type="entry name" value="CobW-likC_sf"/>
</dbReference>
<dbReference type="GO" id="GO:0000166">
    <property type="term" value="F:nucleotide binding"/>
    <property type="evidence" value="ECO:0007669"/>
    <property type="project" value="UniProtKB-KW"/>
</dbReference>
<dbReference type="InterPro" id="IPR051927">
    <property type="entry name" value="Zn_Chap_cDPG_Synth"/>
</dbReference>
<dbReference type="PANTHER" id="PTHR43603">
    <property type="entry name" value="COBW DOMAIN-CONTAINING PROTEIN DDB_G0274527"/>
    <property type="match status" value="1"/>
</dbReference>
<reference evidence="7 8" key="1">
    <citation type="submission" date="2016-04" db="EMBL/GenBank/DDBJ databases">
        <title>Chloroflexus islandicus sp. nov., a thermophilic filamentous anoxygenic phototrophic bacterium from geyser Strokkur (Iceland).</title>
        <authorList>
            <person name="Gaisin V.A."/>
            <person name="Kalashnikov A.M."/>
            <person name="Sukhacheva M.V."/>
            <person name="Grouzdev D.S."/>
            <person name="Ivanov T.M."/>
            <person name="Kuznetsov B."/>
            <person name="Gorlenko V.M."/>
        </authorList>
    </citation>
    <scope>NUCLEOTIDE SEQUENCE [LARGE SCALE GENOMIC DNA]</scope>
    <source>
        <strain evidence="8">isl-2</strain>
    </source>
</reference>
<dbReference type="SMART" id="SM00833">
    <property type="entry name" value="CobW_C"/>
    <property type="match status" value="1"/>
</dbReference>
<name>A0A178MBR4_9CHLR</name>
<dbReference type="STRING" id="1707952.A6A03_13115"/>
<evidence type="ECO:0000313" key="7">
    <source>
        <dbReference type="EMBL" id="OAN46199.1"/>
    </source>
</evidence>
<comment type="similarity">
    <text evidence="4">Belongs to the SIMIBI class G3E GTPase family. ZNG1 subfamily.</text>
</comment>
<keyword evidence="2" id="KW-0378">Hydrolase</keyword>
<evidence type="ECO:0000259" key="6">
    <source>
        <dbReference type="SMART" id="SM00833"/>
    </source>
</evidence>
<keyword evidence="1" id="KW-0547">Nucleotide-binding</keyword>
<dbReference type="InterPro" id="IPR003495">
    <property type="entry name" value="CobW/HypB/UreG_nucleotide-bd"/>
</dbReference>
<protein>
    <recommendedName>
        <fullName evidence="6">CobW C-terminal domain-containing protein</fullName>
    </recommendedName>
</protein>
<dbReference type="AlphaFoldDB" id="A0A178MBR4"/>
<evidence type="ECO:0000313" key="8">
    <source>
        <dbReference type="Proteomes" id="UP000078287"/>
    </source>
</evidence>
<evidence type="ECO:0000256" key="2">
    <source>
        <dbReference type="ARBA" id="ARBA00022801"/>
    </source>
</evidence>
<feature type="domain" description="CobW C-terminal" evidence="6">
    <location>
        <begin position="263"/>
        <end position="376"/>
    </location>
</feature>
<dbReference type="Pfam" id="PF07683">
    <property type="entry name" value="CobW_C"/>
    <property type="match status" value="1"/>
</dbReference>
<keyword evidence="8" id="KW-1185">Reference proteome</keyword>
<dbReference type="Proteomes" id="UP000078287">
    <property type="component" value="Unassembled WGS sequence"/>
</dbReference>
<dbReference type="Gene3D" id="3.40.50.300">
    <property type="entry name" value="P-loop containing nucleotide triphosphate hydrolases"/>
    <property type="match status" value="1"/>
</dbReference>
<dbReference type="NCBIfam" id="NF038288">
    <property type="entry name" value="chaper_GTP_ZigA"/>
    <property type="match status" value="1"/>
</dbReference>
<dbReference type="EMBL" id="LWQS01000047">
    <property type="protein sequence ID" value="OAN46199.1"/>
    <property type="molecule type" value="Genomic_DNA"/>
</dbReference>
<dbReference type="RefSeq" id="WP_066786208.1">
    <property type="nucleotide sequence ID" value="NZ_LWQS01000047.1"/>
</dbReference>